<reference evidence="1 2" key="1">
    <citation type="submission" date="2020-08" db="EMBL/GenBank/DDBJ databases">
        <title>Genomic Encyclopedia of Type Strains, Phase III (KMG-III): the genomes of soil and plant-associated and newly described type strains.</title>
        <authorList>
            <person name="Whitman W."/>
        </authorList>
    </citation>
    <scope>NUCLEOTIDE SEQUENCE [LARGE SCALE GENOMIC DNA]</scope>
    <source>
        <strain evidence="1 2">CECT 8840</strain>
    </source>
</reference>
<organism evidence="1 2">
    <name type="scientific">Streptosporangium saharense</name>
    <dbReference type="NCBI Taxonomy" id="1706840"/>
    <lineage>
        <taxon>Bacteria</taxon>
        <taxon>Bacillati</taxon>
        <taxon>Actinomycetota</taxon>
        <taxon>Actinomycetes</taxon>
        <taxon>Streptosporangiales</taxon>
        <taxon>Streptosporangiaceae</taxon>
        <taxon>Streptosporangium</taxon>
    </lineage>
</organism>
<evidence type="ECO:0000313" key="2">
    <source>
        <dbReference type="Proteomes" id="UP000552644"/>
    </source>
</evidence>
<gene>
    <name evidence="1" type="ORF">FHS44_008119</name>
</gene>
<accession>A0A7W7QXH9</accession>
<proteinExistence type="predicted"/>
<name>A0A7W7QXH9_9ACTN</name>
<keyword evidence="2" id="KW-1185">Reference proteome</keyword>
<sequence>MNTPDPGRMARLDLATVLAAQVDASRHQRPLTLALTWAEGDAMAQLLEQLARELPGEPIAELAQELAGQLQAQLGPAAGPTPEEQIAAMTRYHTGA</sequence>
<dbReference type="AlphaFoldDB" id="A0A7W7QXH9"/>
<comment type="caution">
    <text evidence="1">The sequence shown here is derived from an EMBL/GenBank/DDBJ whole genome shotgun (WGS) entry which is preliminary data.</text>
</comment>
<protein>
    <submittedName>
        <fullName evidence="1">Uncharacterized protein</fullName>
    </submittedName>
</protein>
<dbReference type="RefSeq" id="WP_184725771.1">
    <property type="nucleotide sequence ID" value="NZ_JACHJP010000021.1"/>
</dbReference>
<evidence type="ECO:0000313" key="1">
    <source>
        <dbReference type="EMBL" id="MBB4920966.1"/>
    </source>
</evidence>
<dbReference type="Proteomes" id="UP000552644">
    <property type="component" value="Unassembled WGS sequence"/>
</dbReference>
<dbReference type="EMBL" id="JACHJP010000021">
    <property type="protein sequence ID" value="MBB4920966.1"/>
    <property type="molecule type" value="Genomic_DNA"/>
</dbReference>